<accession>I5CA86</accession>
<dbReference type="InterPro" id="IPR025665">
    <property type="entry name" value="Beta-barrel_OMP_2"/>
</dbReference>
<reference evidence="2 3" key="1">
    <citation type="submission" date="2012-05" db="EMBL/GenBank/DDBJ databases">
        <title>Genome sequence of Nitritalea halalkaliphila LW7.</title>
        <authorList>
            <person name="Jangir P.K."/>
            <person name="Singh A."/>
            <person name="Shivaji S."/>
            <person name="Sharma R."/>
        </authorList>
    </citation>
    <scope>NUCLEOTIDE SEQUENCE [LARGE SCALE GENOMIC DNA]</scope>
    <source>
        <strain evidence="2 3">LW7</strain>
    </source>
</reference>
<sequence>MAKAWGLWLILFLGIGCSEQLLAQTSIGFRGGFSTNSYSYRVRPASLTTRTDAGITAPTFALVAETFLAKNAGAQLEVQLLSLGFTERDTLANTNQTRFDYIRIPLLSNFYFGNKGRFHIKAGPYIGFLLDVEDVQREWSAPDILPTYAQPDDRVNAFTYGLAAGAGISGILGKSTLAAEVRASYEFARPELQNRIFDQNAVVIEVTLSYLFRVLKHRPLE</sequence>
<proteinExistence type="predicted"/>
<comment type="caution">
    <text evidence="2">The sequence shown here is derived from an EMBL/GenBank/DDBJ whole genome shotgun (WGS) entry which is preliminary data.</text>
</comment>
<gene>
    <name evidence="2" type="ORF">A3SI_01671</name>
</gene>
<evidence type="ECO:0000313" key="3">
    <source>
        <dbReference type="Proteomes" id="UP000005551"/>
    </source>
</evidence>
<dbReference type="PROSITE" id="PS51257">
    <property type="entry name" value="PROKAR_LIPOPROTEIN"/>
    <property type="match status" value="1"/>
</dbReference>
<keyword evidence="3" id="KW-1185">Reference proteome</keyword>
<organism evidence="2 3">
    <name type="scientific">Nitritalea halalkaliphila LW7</name>
    <dbReference type="NCBI Taxonomy" id="1189621"/>
    <lineage>
        <taxon>Bacteria</taxon>
        <taxon>Pseudomonadati</taxon>
        <taxon>Bacteroidota</taxon>
        <taxon>Cytophagia</taxon>
        <taxon>Cytophagales</taxon>
        <taxon>Cyclobacteriaceae</taxon>
        <taxon>Nitritalea</taxon>
    </lineage>
</organism>
<dbReference type="EMBL" id="AJYA01000002">
    <property type="protein sequence ID" value="EIM78738.1"/>
    <property type="molecule type" value="Genomic_DNA"/>
</dbReference>
<dbReference type="OrthoDB" id="837075at2"/>
<dbReference type="STRING" id="1189621.A3SI_01671"/>
<dbReference type="Pfam" id="PF13568">
    <property type="entry name" value="OMP_b-brl_2"/>
    <property type="match status" value="1"/>
</dbReference>
<dbReference type="RefSeq" id="WP_009053287.1">
    <property type="nucleotide sequence ID" value="NZ_AJYA01000002.1"/>
</dbReference>
<evidence type="ECO:0000259" key="1">
    <source>
        <dbReference type="Pfam" id="PF13568"/>
    </source>
</evidence>
<dbReference type="AlphaFoldDB" id="I5CA86"/>
<evidence type="ECO:0000313" key="2">
    <source>
        <dbReference type="EMBL" id="EIM78738.1"/>
    </source>
</evidence>
<name>I5CA86_9BACT</name>
<protein>
    <recommendedName>
        <fullName evidence="1">Outer membrane protein beta-barrel domain-containing protein</fullName>
    </recommendedName>
</protein>
<feature type="domain" description="Outer membrane protein beta-barrel" evidence="1">
    <location>
        <begin position="24"/>
        <end position="183"/>
    </location>
</feature>
<dbReference type="Proteomes" id="UP000005551">
    <property type="component" value="Unassembled WGS sequence"/>
</dbReference>